<evidence type="ECO:0000313" key="1">
    <source>
        <dbReference type="EMBL" id="SDH76292.1"/>
    </source>
</evidence>
<proteinExistence type="predicted"/>
<gene>
    <name evidence="1" type="ORF">SAMN05216352_102493</name>
</gene>
<name>A0A1G8F2F1_9BACI</name>
<organism evidence="1 2">
    <name type="scientific">Alteribacillus bidgolensis</name>
    <dbReference type="NCBI Taxonomy" id="930129"/>
    <lineage>
        <taxon>Bacteria</taxon>
        <taxon>Bacillati</taxon>
        <taxon>Bacillota</taxon>
        <taxon>Bacilli</taxon>
        <taxon>Bacillales</taxon>
        <taxon>Bacillaceae</taxon>
        <taxon>Alteribacillus</taxon>
    </lineage>
</organism>
<dbReference type="AlphaFoldDB" id="A0A1G8F2F1"/>
<keyword evidence="2" id="KW-1185">Reference proteome</keyword>
<dbReference type="EMBL" id="FNDU01000002">
    <property type="protein sequence ID" value="SDH76292.1"/>
    <property type="molecule type" value="Genomic_DNA"/>
</dbReference>
<protein>
    <submittedName>
        <fullName evidence="1">Uncharacterized protein</fullName>
    </submittedName>
</protein>
<evidence type="ECO:0000313" key="2">
    <source>
        <dbReference type="Proteomes" id="UP000199017"/>
    </source>
</evidence>
<dbReference type="Proteomes" id="UP000199017">
    <property type="component" value="Unassembled WGS sequence"/>
</dbReference>
<dbReference type="STRING" id="930129.SAMN05216352_102493"/>
<sequence length="70" mass="7974">MKKGGTVKSKSFHPFGQVIPDRNGWEDFFFYTVKHLNNEVVNSISNTTAFNVQDVLAKPTFSNIKEIEKP</sequence>
<accession>A0A1G8F2F1</accession>
<reference evidence="1 2" key="1">
    <citation type="submission" date="2016-10" db="EMBL/GenBank/DDBJ databases">
        <authorList>
            <person name="de Groot N.N."/>
        </authorList>
    </citation>
    <scope>NUCLEOTIDE SEQUENCE [LARGE SCALE GENOMIC DNA]</scope>
    <source>
        <strain evidence="2">P4B,CCM 7963,CECT 7998,DSM 25260,IBRC-M 10614,KCTC 13821</strain>
    </source>
</reference>